<dbReference type="Proteomes" id="UP000571084">
    <property type="component" value="Unassembled WGS sequence"/>
</dbReference>
<sequence length="156" mass="17179">MSFVDKYVSSLNSHNLMDDERHHATEALAASAFADSSVDGIGSLLARVKYADGTINKLFEGNNGNLAQLLRIWTKIVIEKGQARQWLKANTAWDMQAAFTLYHRVAESSLAIWLNGGTGDQAGGLEKMRTLEMVNELEDMMQSHSARAAGMLGYSR</sequence>
<dbReference type="AlphaFoldDB" id="A0A840RWF1"/>
<name>A0A840RWF1_9BURK</name>
<organism evidence="1 2">
    <name type="scientific">Glaciimonas immobilis</name>
    <dbReference type="NCBI Taxonomy" id="728004"/>
    <lineage>
        <taxon>Bacteria</taxon>
        <taxon>Pseudomonadati</taxon>
        <taxon>Pseudomonadota</taxon>
        <taxon>Betaproteobacteria</taxon>
        <taxon>Burkholderiales</taxon>
        <taxon>Oxalobacteraceae</taxon>
        <taxon>Glaciimonas</taxon>
    </lineage>
</organism>
<dbReference type="EMBL" id="JACHHQ010000005">
    <property type="protein sequence ID" value="MBB5200790.1"/>
    <property type="molecule type" value="Genomic_DNA"/>
</dbReference>
<evidence type="ECO:0000313" key="2">
    <source>
        <dbReference type="Proteomes" id="UP000571084"/>
    </source>
</evidence>
<gene>
    <name evidence="1" type="ORF">HNR39_002632</name>
</gene>
<keyword evidence="2" id="KW-1185">Reference proteome</keyword>
<proteinExistence type="predicted"/>
<protein>
    <submittedName>
        <fullName evidence="1">Uncharacterized protein</fullName>
    </submittedName>
</protein>
<dbReference type="RefSeq" id="WP_168055755.1">
    <property type="nucleotide sequence ID" value="NZ_JAAOZT010000007.1"/>
</dbReference>
<accession>A0A840RWF1</accession>
<evidence type="ECO:0000313" key="1">
    <source>
        <dbReference type="EMBL" id="MBB5200790.1"/>
    </source>
</evidence>
<reference evidence="1 2" key="1">
    <citation type="submission" date="2020-08" db="EMBL/GenBank/DDBJ databases">
        <title>Genomic Encyclopedia of Type Strains, Phase IV (KMG-IV): sequencing the most valuable type-strain genomes for metagenomic binning, comparative biology and taxonomic classification.</title>
        <authorList>
            <person name="Goeker M."/>
        </authorList>
    </citation>
    <scope>NUCLEOTIDE SEQUENCE [LARGE SCALE GENOMIC DNA]</scope>
    <source>
        <strain evidence="1 2">DSM 23240</strain>
    </source>
</reference>
<comment type="caution">
    <text evidence="1">The sequence shown here is derived from an EMBL/GenBank/DDBJ whole genome shotgun (WGS) entry which is preliminary data.</text>
</comment>